<dbReference type="PANTHER" id="PTHR38011">
    <property type="entry name" value="DIHYDROFOLATE REDUCTASE FAMILY PROTEIN (AFU_ORTHOLOGUE AFUA_8G06820)"/>
    <property type="match status" value="1"/>
</dbReference>
<dbReference type="RefSeq" id="WP_260763009.1">
    <property type="nucleotide sequence ID" value="NZ_CP045921.1"/>
</dbReference>
<dbReference type="AlphaFoldDB" id="A0A857MKP5"/>
<dbReference type="GO" id="GO:0008703">
    <property type="term" value="F:5-amino-6-(5-phosphoribosylamino)uracil reductase activity"/>
    <property type="evidence" value="ECO:0007669"/>
    <property type="project" value="InterPro"/>
</dbReference>
<dbReference type="InterPro" id="IPR050765">
    <property type="entry name" value="Riboflavin_Biosynth_HTPR"/>
</dbReference>
<dbReference type="PANTHER" id="PTHR38011:SF11">
    <property type="entry name" value="2,5-DIAMINO-6-RIBOSYLAMINO-4(3H)-PYRIMIDINONE 5'-PHOSPHATE REDUCTASE"/>
    <property type="match status" value="1"/>
</dbReference>
<protein>
    <submittedName>
        <fullName evidence="2">Dihydrofolate reductase</fullName>
    </submittedName>
</protein>
<dbReference type="KEGG" id="mama:GII36_04785"/>
<organism evidence="2 3">
    <name type="scientific">Candidatus Mycosynbacter amalyticus</name>
    <dbReference type="NCBI Taxonomy" id="2665156"/>
    <lineage>
        <taxon>Bacteria</taxon>
        <taxon>Candidatus Saccharimonadota</taxon>
        <taxon>Candidatus Saccharimonadota incertae sedis</taxon>
        <taxon>Candidatus Mycosynbacter</taxon>
    </lineage>
</organism>
<name>A0A857MKP5_9BACT</name>
<reference evidence="2" key="1">
    <citation type="journal article" date="2021" name="Nat. Microbiol.">
        <title>Cocultivation of an ultrasmall environmental parasitic bacterium with lytic ability against bacteria associated with wastewater foams.</title>
        <authorList>
            <person name="Batinovic S."/>
            <person name="Rose J.J.A."/>
            <person name="Ratcliffe J."/>
            <person name="Seviour R.J."/>
            <person name="Petrovski S."/>
        </authorList>
    </citation>
    <scope>NUCLEOTIDE SEQUENCE</scope>
    <source>
        <strain evidence="2">JR1</strain>
    </source>
</reference>
<feature type="domain" description="Bacterial bifunctional deaminase-reductase C-terminal" evidence="1">
    <location>
        <begin position="12"/>
        <end position="169"/>
    </location>
</feature>
<dbReference type="SUPFAM" id="SSF53597">
    <property type="entry name" value="Dihydrofolate reductase-like"/>
    <property type="match status" value="1"/>
</dbReference>
<keyword evidence="3" id="KW-1185">Reference proteome</keyword>
<dbReference type="EMBL" id="CP045921">
    <property type="protein sequence ID" value="QHN43136.1"/>
    <property type="molecule type" value="Genomic_DNA"/>
</dbReference>
<dbReference type="InterPro" id="IPR024072">
    <property type="entry name" value="DHFR-like_dom_sf"/>
</dbReference>
<evidence type="ECO:0000313" key="3">
    <source>
        <dbReference type="Proteomes" id="UP001059824"/>
    </source>
</evidence>
<proteinExistence type="predicted"/>
<dbReference type="GO" id="GO:0009231">
    <property type="term" value="P:riboflavin biosynthetic process"/>
    <property type="evidence" value="ECO:0007669"/>
    <property type="project" value="InterPro"/>
</dbReference>
<dbReference type="InterPro" id="IPR002734">
    <property type="entry name" value="RibDG_C"/>
</dbReference>
<accession>A0A857MKP5</accession>
<dbReference type="Gene3D" id="3.40.430.10">
    <property type="entry name" value="Dihydrofolate Reductase, subunit A"/>
    <property type="match status" value="1"/>
</dbReference>
<sequence>MSTPQNSNELIVATTLDGYYEGAKPWDLEFHQTVWGDELEAFTVEQLDMANMIVYGANTYHGMAEYWQNASNDPKAEQLNTMPKVVCSTTIDTPEWENTTIVRDAVSELRTVKEQGNGNMFVFGSGELSQSLMKADLFDEYRLCLAPVFLGSGKRLFAEGVPYQKLVLREERRLDTGGIILMYVPTSSLD</sequence>
<dbReference type="Proteomes" id="UP001059824">
    <property type="component" value="Chromosome"/>
</dbReference>
<evidence type="ECO:0000259" key="1">
    <source>
        <dbReference type="Pfam" id="PF01872"/>
    </source>
</evidence>
<dbReference type="Pfam" id="PF01872">
    <property type="entry name" value="RibD_C"/>
    <property type="match status" value="1"/>
</dbReference>
<evidence type="ECO:0000313" key="2">
    <source>
        <dbReference type="EMBL" id="QHN43136.1"/>
    </source>
</evidence>
<gene>
    <name evidence="2" type="ORF">GII36_04785</name>
</gene>